<dbReference type="STRING" id="582692.SAMN05720606_11427"/>
<feature type="region of interest" description="Disordered" evidence="3">
    <location>
        <begin position="1"/>
        <end position="41"/>
    </location>
</feature>
<keyword evidence="2" id="KW-0560">Oxidoreductase</keyword>
<dbReference type="FunFam" id="3.40.50.720:FF:000097">
    <property type="entry name" value="SDR family oxidoreductase"/>
    <property type="match status" value="1"/>
</dbReference>
<reference evidence="5" key="1">
    <citation type="submission" date="2016-10" db="EMBL/GenBank/DDBJ databases">
        <authorList>
            <person name="Varghese N."/>
            <person name="Submissions S."/>
        </authorList>
    </citation>
    <scope>NUCLEOTIDE SEQUENCE [LARGE SCALE GENOMIC DNA]</scope>
    <source>
        <strain evidence="5">BL9</strain>
    </source>
</reference>
<dbReference type="AlphaFoldDB" id="A0A1G5KA35"/>
<dbReference type="PRINTS" id="PR00080">
    <property type="entry name" value="SDRFAMILY"/>
</dbReference>
<evidence type="ECO:0000313" key="4">
    <source>
        <dbReference type="EMBL" id="SCY97465.1"/>
    </source>
</evidence>
<dbReference type="InterPro" id="IPR002347">
    <property type="entry name" value="SDR_fam"/>
</dbReference>
<sequence>MATQNQHSIQDPTTQYPKATKEWKQQQDEPGLQREMTPVPDCGEKTYKGSGRLTGRKAVVTGADSGIGRAVAIAYAREGADVVLSYLPEEEADAKEVVQLIEEAGRRAIAIPGDLKDEKYCEQLIETAVKELGGLDILANVAGKQQFVEQIADLTTEQFDATFKTNVYSMFWLNKAAIKHMKAGGSIINTSSIQAYKPSPILLDYATTKASINTFSKALAQQVGSKGIRVNVVAPGPVWTPLQIVGGQPVEKLAEFGNNTPLGRAGQPAEMAPAYVFLASQESSYVSGETLNANGGTVSP</sequence>
<dbReference type="PANTHER" id="PTHR48107:SF16">
    <property type="entry name" value="NADPH-DEPENDENT ALDEHYDE REDUCTASE 1, CHLOROPLASTIC"/>
    <property type="match status" value="1"/>
</dbReference>
<proteinExistence type="inferred from homology"/>
<dbReference type="SUPFAM" id="SSF51735">
    <property type="entry name" value="NAD(P)-binding Rossmann-fold domains"/>
    <property type="match status" value="1"/>
</dbReference>
<evidence type="ECO:0000313" key="5">
    <source>
        <dbReference type="Proteomes" id="UP000198538"/>
    </source>
</evidence>
<evidence type="ECO:0000256" key="1">
    <source>
        <dbReference type="ARBA" id="ARBA00006484"/>
    </source>
</evidence>
<dbReference type="PRINTS" id="PR00081">
    <property type="entry name" value="GDHRDH"/>
</dbReference>
<dbReference type="EMBL" id="FMVM01000014">
    <property type="protein sequence ID" value="SCY97465.1"/>
    <property type="molecule type" value="Genomic_DNA"/>
</dbReference>
<protein>
    <submittedName>
        <fullName evidence="4">NAD(P)-dependent dehydrogenase, short-chain alcohol dehydrogenase family</fullName>
    </submittedName>
</protein>
<accession>A0A1G5KA35</accession>
<dbReference type="InterPro" id="IPR020904">
    <property type="entry name" value="Sc_DH/Rdtase_CS"/>
</dbReference>
<keyword evidence="5" id="KW-1185">Reference proteome</keyword>
<name>A0A1G5KA35_9BACL</name>
<dbReference type="Proteomes" id="UP000198538">
    <property type="component" value="Unassembled WGS sequence"/>
</dbReference>
<dbReference type="Gene3D" id="3.40.50.720">
    <property type="entry name" value="NAD(P)-binding Rossmann-like Domain"/>
    <property type="match status" value="1"/>
</dbReference>
<dbReference type="InterPro" id="IPR036291">
    <property type="entry name" value="NAD(P)-bd_dom_sf"/>
</dbReference>
<dbReference type="RefSeq" id="WP_090923140.1">
    <property type="nucleotide sequence ID" value="NZ_FMVM01000014.1"/>
</dbReference>
<feature type="compositionally biased region" description="Polar residues" evidence="3">
    <location>
        <begin position="1"/>
        <end position="17"/>
    </location>
</feature>
<gene>
    <name evidence="4" type="ORF">SAMN05720606_11427</name>
</gene>
<organism evidence="4 5">
    <name type="scientific">Paenibacillus polysaccharolyticus</name>
    <dbReference type="NCBI Taxonomy" id="582692"/>
    <lineage>
        <taxon>Bacteria</taxon>
        <taxon>Bacillati</taxon>
        <taxon>Bacillota</taxon>
        <taxon>Bacilli</taxon>
        <taxon>Bacillales</taxon>
        <taxon>Paenibacillaceae</taxon>
        <taxon>Paenibacillus</taxon>
    </lineage>
</organism>
<dbReference type="PANTHER" id="PTHR48107">
    <property type="entry name" value="NADPH-DEPENDENT ALDEHYDE REDUCTASE-LIKE PROTEIN, CHLOROPLASTIC-RELATED"/>
    <property type="match status" value="1"/>
</dbReference>
<dbReference type="PROSITE" id="PS00061">
    <property type="entry name" value="ADH_SHORT"/>
    <property type="match status" value="1"/>
</dbReference>
<dbReference type="GO" id="GO:0016614">
    <property type="term" value="F:oxidoreductase activity, acting on CH-OH group of donors"/>
    <property type="evidence" value="ECO:0007669"/>
    <property type="project" value="UniProtKB-ARBA"/>
</dbReference>
<dbReference type="CDD" id="cd05355">
    <property type="entry name" value="SDR_c1"/>
    <property type="match status" value="1"/>
</dbReference>
<dbReference type="Pfam" id="PF13561">
    <property type="entry name" value="adh_short_C2"/>
    <property type="match status" value="1"/>
</dbReference>
<dbReference type="NCBIfam" id="NF004782">
    <property type="entry name" value="PRK06128.1"/>
    <property type="match status" value="1"/>
</dbReference>
<evidence type="ECO:0000256" key="3">
    <source>
        <dbReference type="SAM" id="MobiDB-lite"/>
    </source>
</evidence>
<comment type="similarity">
    <text evidence="1">Belongs to the short-chain dehydrogenases/reductases (SDR) family.</text>
</comment>
<evidence type="ECO:0000256" key="2">
    <source>
        <dbReference type="ARBA" id="ARBA00023002"/>
    </source>
</evidence>